<organism evidence="2 3">
    <name type="scientific">Aeromicrobium endophyticum</name>
    <dbReference type="NCBI Taxonomy" id="2292704"/>
    <lineage>
        <taxon>Bacteria</taxon>
        <taxon>Bacillati</taxon>
        <taxon>Actinomycetota</taxon>
        <taxon>Actinomycetes</taxon>
        <taxon>Propionibacteriales</taxon>
        <taxon>Nocardioidaceae</taxon>
        <taxon>Aeromicrobium</taxon>
    </lineage>
</organism>
<evidence type="ECO:0000313" key="2">
    <source>
        <dbReference type="EMBL" id="REK72203.1"/>
    </source>
</evidence>
<dbReference type="PANTHER" id="PTHR42791">
    <property type="entry name" value="GNAT FAMILY ACETYLTRANSFERASE"/>
    <property type="match status" value="1"/>
</dbReference>
<dbReference type="Pfam" id="PF00583">
    <property type="entry name" value="Acetyltransf_1"/>
    <property type="match status" value="1"/>
</dbReference>
<sequence length="194" mass="20547">MGPATRPAVESDLEPAARVLAGAFDSYAWTRWALPDEDYRGRLHQVQRLYLGHALEHGIVVVDEHVRAVAAFLPPDASAPGEQVRRQVAELHGSRLEALMQVALPQPPAGSWTLETVGVDPAHQGAGLGTAVTSEGLATIDAGGVPVALETSDGRNVRLYERLGFAVDATTTIPDGPVVYSMSRRATKPGQGTP</sequence>
<accession>A0A371P8C5</accession>
<name>A0A371P8C5_9ACTN</name>
<dbReference type="Proteomes" id="UP000265581">
    <property type="component" value="Unassembled WGS sequence"/>
</dbReference>
<dbReference type="PANTHER" id="PTHR42791:SF1">
    <property type="entry name" value="N-ACETYLTRANSFERASE DOMAIN-CONTAINING PROTEIN"/>
    <property type="match status" value="1"/>
</dbReference>
<evidence type="ECO:0000259" key="1">
    <source>
        <dbReference type="PROSITE" id="PS51186"/>
    </source>
</evidence>
<protein>
    <submittedName>
        <fullName evidence="2">GNAT family N-acetyltransferase</fullName>
    </submittedName>
</protein>
<evidence type="ECO:0000313" key="3">
    <source>
        <dbReference type="Proteomes" id="UP000265581"/>
    </source>
</evidence>
<keyword evidence="3" id="KW-1185">Reference proteome</keyword>
<dbReference type="Gene3D" id="3.40.630.30">
    <property type="match status" value="1"/>
</dbReference>
<keyword evidence="2" id="KW-0808">Transferase</keyword>
<dbReference type="InterPro" id="IPR052523">
    <property type="entry name" value="Trichothecene_AcTrans"/>
</dbReference>
<dbReference type="OrthoDB" id="9797456at2"/>
<dbReference type="EMBL" id="QUBR01000001">
    <property type="protein sequence ID" value="REK72203.1"/>
    <property type="molecule type" value="Genomic_DNA"/>
</dbReference>
<feature type="domain" description="N-acetyltransferase" evidence="1">
    <location>
        <begin position="3"/>
        <end position="187"/>
    </location>
</feature>
<dbReference type="InterPro" id="IPR016181">
    <property type="entry name" value="Acyl_CoA_acyltransferase"/>
</dbReference>
<dbReference type="PROSITE" id="PS51186">
    <property type="entry name" value="GNAT"/>
    <property type="match status" value="1"/>
</dbReference>
<reference evidence="2 3" key="1">
    <citation type="submission" date="2018-08" db="EMBL/GenBank/DDBJ databases">
        <title>Aeromicrobium sp. M2KJ-4, whole genome shotgun sequence.</title>
        <authorList>
            <person name="Tuo L."/>
        </authorList>
    </citation>
    <scope>NUCLEOTIDE SEQUENCE [LARGE SCALE GENOMIC DNA]</scope>
    <source>
        <strain evidence="2 3">M2KJ-4</strain>
    </source>
</reference>
<gene>
    <name evidence="2" type="ORF">DX116_00715</name>
</gene>
<dbReference type="InterPro" id="IPR000182">
    <property type="entry name" value="GNAT_dom"/>
</dbReference>
<dbReference type="AlphaFoldDB" id="A0A371P8C5"/>
<comment type="caution">
    <text evidence="2">The sequence shown here is derived from an EMBL/GenBank/DDBJ whole genome shotgun (WGS) entry which is preliminary data.</text>
</comment>
<proteinExistence type="predicted"/>
<dbReference type="GO" id="GO:0016747">
    <property type="term" value="F:acyltransferase activity, transferring groups other than amino-acyl groups"/>
    <property type="evidence" value="ECO:0007669"/>
    <property type="project" value="InterPro"/>
</dbReference>
<dbReference type="SUPFAM" id="SSF55729">
    <property type="entry name" value="Acyl-CoA N-acyltransferases (Nat)"/>
    <property type="match status" value="1"/>
</dbReference>